<proteinExistence type="predicted"/>
<feature type="region of interest" description="Disordered" evidence="1">
    <location>
        <begin position="309"/>
        <end position="329"/>
    </location>
</feature>
<dbReference type="Proteomes" id="UP000436088">
    <property type="component" value="Unassembled WGS sequence"/>
</dbReference>
<evidence type="ECO:0000256" key="1">
    <source>
        <dbReference type="SAM" id="MobiDB-lite"/>
    </source>
</evidence>
<protein>
    <recommendedName>
        <fullName evidence="6">CCHC-type domain-containing protein</fullName>
    </recommendedName>
</protein>
<name>A0A6A3AJ40_HIBSY</name>
<reference evidence="4" key="1">
    <citation type="submission" date="2019-09" db="EMBL/GenBank/DDBJ databases">
        <title>Draft genome information of white flower Hibiscus syriacus.</title>
        <authorList>
            <person name="Kim Y.-M."/>
        </authorList>
    </citation>
    <scope>NUCLEOTIDE SEQUENCE [LARGE SCALE GENOMIC DNA]</scope>
    <source>
        <strain evidence="4">YM2019G1</strain>
    </source>
</reference>
<evidence type="ECO:0000259" key="2">
    <source>
        <dbReference type="Pfam" id="PF13966"/>
    </source>
</evidence>
<dbReference type="Pfam" id="PF14111">
    <property type="entry name" value="DUF4283"/>
    <property type="match status" value="1"/>
</dbReference>
<dbReference type="InterPro" id="IPR040256">
    <property type="entry name" value="At4g02000-like"/>
</dbReference>
<dbReference type="AlphaFoldDB" id="A0A6A3AJ40"/>
<gene>
    <name evidence="4" type="ORF">F3Y22_tig00110450pilonHSYRG00928</name>
</gene>
<keyword evidence="5" id="KW-1185">Reference proteome</keyword>
<dbReference type="EMBL" id="VEPZ02000992">
    <property type="protein sequence ID" value="KAE8704604.1"/>
    <property type="molecule type" value="Genomic_DNA"/>
</dbReference>
<feature type="domain" description="Reverse transcriptase zinc-binding" evidence="2">
    <location>
        <begin position="462"/>
        <end position="548"/>
    </location>
</feature>
<evidence type="ECO:0000313" key="5">
    <source>
        <dbReference type="Proteomes" id="UP000436088"/>
    </source>
</evidence>
<dbReference type="PANTHER" id="PTHR31286">
    <property type="entry name" value="GLYCINE-RICH CELL WALL STRUCTURAL PROTEIN 1.8-LIKE"/>
    <property type="match status" value="1"/>
</dbReference>
<accession>A0A6A3AJ40</accession>
<dbReference type="PANTHER" id="PTHR31286:SF99">
    <property type="entry name" value="DUF4283 DOMAIN-CONTAINING PROTEIN"/>
    <property type="match status" value="1"/>
</dbReference>
<evidence type="ECO:0000313" key="4">
    <source>
        <dbReference type="EMBL" id="KAE8704604.1"/>
    </source>
</evidence>
<dbReference type="InterPro" id="IPR025558">
    <property type="entry name" value="DUF4283"/>
</dbReference>
<dbReference type="InterPro" id="IPR026960">
    <property type="entry name" value="RVT-Znf"/>
</dbReference>
<feature type="domain" description="DUF4283" evidence="3">
    <location>
        <begin position="89"/>
        <end position="167"/>
    </location>
</feature>
<dbReference type="Pfam" id="PF13966">
    <property type="entry name" value="zf-RVT"/>
    <property type="match status" value="1"/>
</dbReference>
<organism evidence="4 5">
    <name type="scientific">Hibiscus syriacus</name>
    <name type="common">Rose of Sharon</name>
    <dbReference type="NCBI Taxonomy" id="106335"/>
    <lineage>
        <taxon>Eukaryota</taxon>
        <taxon>Viridiplantae</taxon>
        <taxon>Streptophyta</taxon>
        <taxon>Embryophyta</taxon>
        <taxon>Tracheophyta</taxon>
        <taxon>Spermatophyta</taxon>
        <taxon>Magnoliopsida</taxon>
        <taxon>eudicotyledons</taxon>
        <taxon>Gunneridae</taxon>
        <taxon>Pentapetalae</taxon>
        <taxon>rosids</taxon>
        <taxon>malvids</taxon>
        <taxon>Malvales</taxon>
        <taxon>Malvaceae</taxon>
        <taxon>Malvoideae</taxon>
        <taxon>Hibiscus</taxon>
    </lineage>
</organism>
<evidence type="ECO:0008006" key="6">
    <source>
        <dbReference type="Google" id="ProtNLM"/>
    </source>
</evidence>
<sequence length="558" mass="62635">MCSTYGRGYLPMVEPISADQGNGTNSMPVVKSYADTLKGLTESPARIEPVFGDDDVQLLEGDVEVDRSGPYPMIQFSERVHETIDRNMGQTVIVRMLGKSVGYRALWNKIHTLWKPQGKIQMIDLENEYYLIKLELESDYITALIEGPWVIFGQYLTVQPWSRDFNTSVNYLAQATLWIMLTGLPYPYYTKSLFRMIAAEIGKVIKVDYNANAGGRGRFARLAVVVDLLKPLLPCLGIDGRIQKLEYEGLPQICFKCGVYGHAQEVCGVNQDVTKEQSREVQDKLNSGPCPSSMEEELYGPWMVAMNSKRRPQKSGDGAEAGGKEKGIQTHARYEMLVGKNNEAEIENVNPNSQHMVHATNERAETHMKNTMCVANGGVQRKGKGVLTESTRVNLKENGNTPKLDKLTGIRPLKKEQLKADGVKLTKILPPNVLKFITAVPPPFLMGGADKAGWRWENKRRFTTKSAYQQRLTISAGQGEESWEFLTKYRGLPRIRMLLWLICKGRLLSNEERPRRHLTSDSSCALCGAALESISHILRDCSEAKSTWLSVLKPERSI</sequence>
<comment type="caution">
    <text evidence="4">The sequence shown here is derived from an EMBL/GenBank/DDBJ whole genome shotgun (WGS) entry which is preliminary data.</text>
</comment>
<evidence type="ECO:0000259" key="3">
    <source>
        <dbReference type="Pfam" id="PF14111"/>
    </source>
</evidence>